<gene>
    <name evidence="2" type="ORF">DFQ45_101383</name>
</gene>
<name>A0A4R6U1H3_9GAMM</name>
<evidence type="ECO:0000313" key="2">
    <source>
        <dbReference type="EMBL" id="TDQ40248.1"/>
    </source>
</evidence>
<feature type="region of interest" description="Disordered" evidence="1">
    <location>
        <begin position="80"/>
        <end position="106"/>
    </location>
</feature>
<organism evidence="2 3">
    <name type="scientific">Thiopseudomonas denitrificans</name>
    <dbReference type="NCBI Taxonomy" id="1501432"/>
    <lineage>
        <taxon>Bacteria</taxon>
        <taxon>Pseudomonadati</taxon>
        <taxon>Pseudomonadota</taxon>
        <taxon>Gammaproteobacteria</taxon>
        <taxon>Pseudomonadales</taxon>
        <taxon>Pseudomonadaceae</taxon>
        <taxon>Thiopseudomonas</taxon>
    </lineage>
</organism>
<reference evidence="2 3" key="1">
    <citation type="submission" date="2019-03" db="EMBL/GenBank/DDBJ databases">
        <title>Genomic Encyclopedia of Type Strains, Phase IV (KMG-IV): sequencing the most valuable type-strain genomes for metagenomic binning, comparative biology and taxonomic classification.</title>
        <authorList>
            <person name="Goeker M."/>
        </authorList>
    </citation>
    <scope>NUCLEOTIDE SEQUENCE [LARGE SCALE GENOMIC DNA]</scope>
    <source>
        <strain evidence="2 3">DSM 28679</strain>
    </source>
</reference>
<sequence>MHTYEIAFSGQIAPGADAQQVRLGIQRLFNAGEPLLDQFFSGRRIVVKRGLDQATTEKYRQAFTRVGALVELVAEHGAADGQPAAPAAAADDSRHRPEPAVQAAAGASPAAVLEVAPRDEYMAAFAHVQAPDFGLAAVGADLLQDRAEVAVVDIDVSGISLAPAGSDLEQLPGAQPVTPPDISHLSIEQPD</sequence>
<dbReference type="RefSeq" id="WP_101496939.1">
    <property type="nucleotide sequence ID" value="NZ_LNJZ01000007.1"/>
</dbReference>
<protein>
    <submittedName>
        <fullName evidence="2">Uncharacterized protein</fullName>
    </submittedName>
</protein>
<evidence type="ECO:0000313" key="3">
    <source>
        <dbReference type="Proteomes" id="UP000294575"/>
    </source>
</evidence>
<proteinExistence type="predicted"/>
<comment type="caution">
    <text evidence="2">The sequence shown here is derived from an EMBL/GenBank/DDBJ whole genome shotgun (WGS) entry which is preliminary data.</text>
</comment>
<accession>A0A4R6U1H3</accession>
<evidence type="ECO:0000256" key="1">
    <source>
        <dbReference type="SAM" id="MobiDB-lite"/>
    </source>
</evidence>
<feature type="region of interest" description="Disordered" evidence="1">
    <location>
        <begin position="166"/>
        <end position="191"/>
    </location>
</feature>
<dbReference type="Proteomes" id="UP000294575">
    <property type="component" value="Unassembled WGS sequence"/>
</dbReference>
<keyword evidence="3" id="KW-1185">Reference proteome</keyword>
<dbReference type="AlphaFoldDB" id="A0A4R6U1H3"/>
<dbReference type="EMBL" id="SNYK01000001">
    <property type="protein sequence ID" value="TDQ40248.1"/>
    <property type="molecule type" value="Genomic_DNA"/>
</dbReference>
<dbReference type="OrthoDB" id="6402943at2"/>
<feature type="compositionally biased region" description="Low complexity" evidence="1">
    <location>
        <begin position="80"/>
        <end position="90"/>
    </location>
</feature>